<dbReference type="SUPFAM" id="SSF53335">
    <property type="entry name" value="S-adenosyl-L-methionine-dependent methyltransferases"/>
    <property type="match status" value="1"/>
</dbReference>
<dbReference type="Pfam" id="PF08241">
    <property type="entry name" value="Methyltransf_11"/>
    <property type="match status" value="1"/>
</dbReference>
<dbReference type="CDD" id="cd02440">
    <property type="entry name" value="AdoMet_MTases"/>
    <property type="match status" value="1"/>
</dbReference>
<organism evidence="2 3">
    <name type="scientific">Pythium oligandrum</name>
    <name type="common">Mycoparasitic fungus</name>
    <dbReference type="NCBI Taxonomy" id="41045"/>
    <lineage>
        <taxon>Eukaryota</taxon>
        <taxon>Sar</taxon>
        <taxon>Stramenopiles</taxon>
        <taxon>Oomycota</taxon>
        <taxon>Peronosporomycetes</taxon>
        <taxon>Pythiales</taxon>
        <taxon>Pythiaceae</taxon>
        <taxon>Pythium</taxon>
    </lineage>
</organism>
<sequence length="326" mass="35451">MKSPSQVTRWTSVVNMYETHFEPILGQWTVDAVNAAQTKVQSMLSTYGSREETPQACDATPLTVVDVGCGLGAMTLAFAERFLASAEEKAVAPVRIVASDIWPDMLTHLEQRIESPRYERFAKQIETTVMDGQTLEPLADGSVDVLMSSFGMTIFPDQDKTWSSAHRVLKKGGVLVATAWAVESDNVRWFDALATAAHEVSTASAVADGSEPPALDLPSTKLATDSNKLPTRLEKLGFSEVIAYKTSHSSVVPSGDELMDAMLQNPGVAAYLKVLGEERFRGVMLDLIKDSYNSVFSGETVSSNEKRNLVRPVIIQNAGYVVVATK</sequence>
<keyword evidence="3" id="KW-1185">Reference proteome</keyword>
<reference evidence="2" key="1">
    <citation type="submission" date="2019-03" db="EMBL/GenBank/DDBJ databases">
        <title>Long read genome sequence of the mycoparasitic Pythium oligandrum ATCC 38472 isolated from sugarbeet rhizosphere.</title>
        <authorList>
            <person name="Gaulin E."/>
        </authorList>
    </citation>
    <scope>NUCLEOTIDE SEQUENCE</scope>
    <source>
        <strain evidence="2">ATCC 38472_TT</strain>
    </source>
</reference>
<evidence type="ECO:0000259" key="1">
    <source>
        <dbReference type="Pfam" id="PF08241"/>
    </source>
</evidence>
<dbReference type="AlphaFoldDB" id="A0A8K1C266"/>
<dbReference type="GO" id="GO:0008757">
    <property type="term" value="F:S-adenosylmethionine-dependent methyltransferase activity"/>
    <property type="evidence" value="ECO:0007669"/>
    <property type="project" value="InterPro"/>
</dbReference>
<dbReference type="PANTHER" id="PTHR43591">
    <property type="entry name" value="METHYLTRANSFERASE"/>
    <property type="match status" value="1"/>
</dbReference>
<dbReference type="EMBL" id="SPLM01000149">
    <property type="protein sequence ID" value="TMW55075.1"/>
    <property type="molecule type" value="Genomic_DNA"/>
</dbReference>
<gene>
    <name evidence="2" type="ORF">Poli38472_013837</name>
</gene>
<evidence type="ECO:0000313" key="2">
    <source>
        <dbReference type="EMBL" id="TMW55075.1"/>
    </source>
</evidence>
<feature type="domain" description="Methyltransferase type 11" evidence="1">
    <location>
        <begin position="65"/>
        <end position="176"/>
    </location>
</feature>
<dbReference type="InterPro" id="IPR029063">
    <property type="entry name" value="SAM-dependent_MTases_sf"/>
</dbReference>
<dbReference type="Gene3D" id="3.40.50.150">
    <property type="entry name" value="Vaccinia Virus protein VP39"/>
    <property type="match status" value="1"/>
</dbReference>
<name>A0A8K1C266_PYTOL</name>
<accession>A0A8K1C266</accession>
<protein>
    <recommendedName>
        <fullName evidence="1">Methyltransferase type 11 domain-containing protein</fullName>
    </recommendedName>
</protein>
<evidence type="ECO:0000313" key="3">
    <source>
        <dbReference type="Proteomes" id="UP000794436"/>
    </source>
</evidence>
<dbReference type="PANTHER" id="PTHR43591:SF24">
    <property type="entry name" value="2-METHOXY-6-POLYPRENYL-1,4-BENZOQUINOL METHYLASE, MITOCHONDRIAL"/>
    <property type="match status" value="1"/>
</dbReference>
<comment type="caution">
    <text evidence="2">The sequence shown here is derived from an EMBL/GenBank/DDBJ whole genome shotgun (WGS) entry which is preliminary data.</text>
</comment>
<dbReference type="InterPro" id="IPR013216">
    <property type="entry name" value="Methyltransf_11"/>
</dbReference>
<dbReference type="Proteomes" id="UP000794436">
    <property type="component" value="Unassembled WGS sequence"/>
</dbReference>
<proteinExistence type="predicted"/>
<dbReference type="OrthoDB" id="2013972at2759"/>